<dbReference type="PROSITE" id="PS00455">
    <property type="entry name" value="AMP_BINDING"/>
    <property type="match status" value="1"/>
</dbReference>
<evidence type="ECO:0000259" key="5">
    <source>
        <dbReference type="Pfam" id="PF00501"/>
    </source>
</evidence>
<comment type="similarity">
    <text evidence="1">Belongs to the ATP-dependent AMP-binding enzyme family.</text>
</comment>
<comment type="caution">
    <text evidence="6">The sequence shown here is derived from an EMBL/GenBank/DDBJ whole genome shotgun (WGS) entry which is preliminary data.</text>
</comment>
<evidence type="ECO:0000256" key="1">
    <source>
        <dbReference type="ARBA" id="ARBA00006432"/>
    </source>
</evidence>
<dbReference type="PANTHER" id="PTHR43107:SF15">
    <property type="entry name" value="FATTY ACID TRANSPORT PROTEIN 3, ISOFORM A"/>
    <property type="match status" value="1"/>
</dbReference>
<evidence type="ECO:0000256" key="4">
    <source>
        <dbReference type="ARBA" id="ARBA00022840"/>
    </source>
</evidence>
<dbReference type="InterPro" id="IPR045851">
    <property type="entry name" value="AMP-bd_C_sf"/>
</dbReference>
<dbReference type="GeneID" id="42002800"/>
<dbReference type="GO" id="GO:0005886">
    <property type="term" value="C:plasma membrane"/>
    <property type="evidence" value="ECO:0007669"/>
    <property type="project" value="TreeGrafter"/>
</dbReference>
<evidence type="ECO:0000313" key="6">
    <source>
        <dbReference type="EMBL" id="TPX36350.1"/>
    </source>
</evidence>
<dbReference type="GO" id="GO:0005324">
    <property type="term" value="F:long-chain fatty acid transmembrane transporter activity"/>
    <property type="evidence" value="ECO:0007669"/>
    <property type="project" value="TreeGrafter"/>
</dbReference>
<reference evidence="6 7" key="1">
    <citation type="journal article" date="2019" name="Sci. Rep.">
        <title>Comparative genomics of chytrid fungi reveal insights into the obligate biotrophic and pathogenic lifestyle of Synchytrium endobioticum.</title>
        <authorList>
            <person name="van de Vossenberg B.T.L.H."/>
            <person name="Warris S."/>
            <person name="Nguyen H.D.T."/>
            <person name="van Gent-Pelzer M.P.E."/>
            <person name="Joly D.L."/>
            <person name="van de Geest H.C."/>
            <person name="Bonants P.J.M."/>
            <person name="Smith D.S."/>
            <person name="Levesque C.A."/>
            <person name="van der Lee T.A.J."/>
        </authorList>
    </citation>
    <scope>NUCLEOTIDE SEQUENCE [LARGE SCALE GENOMIC DNA]</scope>
    <source>
        <strain evidence="6 7">JEL517</strain>
    </source>
</reference>
<name>A0A507C486_9FUNG</name>
<dbReference type="PANTHER" id="PTHR43107">
    <property type="entry name" value="LONG-CHAIN FATTY ACID TRANSPORT PROTEIN"/>
    <property type="match status" value="1"/>
</dbReference>
<organism evidence="6 7">
    <name type="scientific">Synchytrium microbalum</name>
    <dbReference type="NCBI Taxonomy" id="1806994"/>
    <lineage>
        <taxon>Eukaryota</taxon>
        <taxon>Fungi</taxon>
        <taxon>Fungi incertae sedis</taxon>
        <taxon>Chytridiomycota</taxon>
        <taxon>Chytridiomycota incertae sedis</taxon>
        <taxon>Chytridiomycetes</taxon>
        <taxon>Synchytriales</taxon>
        <taxon>Synchytriaceae</taxon>
        <taxon>Synchytrium</taxon>
    </lineage>
</organism>
<evidence type="ECO:0000256" key="3">
    <source>
        <dbReference type="ARBA" id="ARBA00022741"/>
    </source>
</evidence>
<protein>
    <recommendedName>
        <fullName evidence="5">AMP-dependent synthetase/ligase domain-containing protein</fullName>
    </recommendedName>
</protein>
<dbReference type="OrthoDB" id="288590at2759"/>
<sequence length="653" mass="73624">MSLQEVATKLRDLYGSAEVLNQEAKEAIISDLTVIGQSMNNANQLAYRFANNAWNMSSLVEEHANNNNLCWRDCLVFEDVKWTWIEFNRDVNKMANWLISVGVKRLDHVCLIMENAPQFLLTWMACGRIGAAASFINFNLKGRNLEHCVNLSEARIIVVDSIFSANVKEIESTIKSGHAGENLRVFEWGTGSKSLYPQVNFITLNKVSDHTPANAYGGKDGTPDDTCMLIFTSGTTGLPKSVRLSHGKQLATGMLISNSFQMNSSDRCYSALPLYHGAATMVGWCGMLSVGGCFCLARKFSASGFFVEGTAFLLRFGWSEPVTSLYSWKNERDHGDRSLDWFHQRFRYLLQQPVRPTDKAHRLRIALGVGLRPDIWNEFKTRFNIRQIGEWFGQTEGAVAITNFQNGNNTVNGSVGRVGPILQHFNRMELVQYDVGQDEPVRGPDGFFVKCGPNEPGLLVAQVDHNPARFEGYYKNPAARQKKIAENCFVKGDCYYMTGDLLKRDEKFWYYFIDRIGDTFRYRGENVATNDVAETLLPFQGLSEINVYGASIPGREGEGRIGMASIVIDKSFSFSAFAKHVCDKLPTYARPYFLRIQEEMQVTGTFKQMKAELRATGIDPTKTTDKIYKLNEKGDNYDLFTKSQFSNIHMAKL</sequence>
<feature type="domain" description="AMP-dependent synthetase/ligase" evidence="5">
    <location>
        <begin position="71"/>
        <end position="438"/>
    </location>
</feature>
<dbReference type="RefSeq" id="XP_031026663.1">
    <property type="nucleotide sequence ID" value="XM_031167503.1"/>
</dbReference>
<dbReference type="Gene3D" id="3.30.300.30">
    <property type="match status" value="1"/>
</dbReference>
<keyword evidence="3" id="KW-0547">Nucleotide-binding</keyword>
<dbReference type="GO" id="GO:0004467">
    <property type="term" value="F:long-chain fatty acid-CoA ligase activity"/>
    <property type="evidence" value="ECO:0007669"/>
    <property type="project" value="TreeGrafter"/>
</dbReference>
<dbReference type="InterPro" id="IPR042099">
    <property type="entry name" value="ANL_N_sf"/>
</dbReference>
<keyword evidence="2" id="KW-0436">Ligase</keyword>
<evidence type="ECO:0000256" key="2">
    <source>
        <dbReference type="ARBA" id="ARBA00022598"/>
    </source>
</evidence>
<keyword evidence="7" id="KW-1185">Reference proteome</keyword>
<keyword evidence="4" id="KW-0067">ATP-binding</keyword>
<dbReference type="InterPro" id="IPR000873">
    <property type="entry name" value="AMP-dep_synth/lig_dom"/>
</dbReference>
<dbReference type="InterPro" id="IPR020845">
    <property type="entry name" value="AMP-binding_CS"/>
</dbReference>
<dbReference type="SUPFAM" id="SSF56801">
    <property type="entry name" value="Acetyl-CoA synthetase-like"/>
    <property type="match status" value="1"/>
</dbReference>
<gene>
    <name evidence="6" type="ORF">SmJEL517_g01575</name>
</gene>
<dbReference type="GO" id="GO:0005524">
    <property type="term" value="F:ATP binding"/>
    <property type="evidence" value="ECO:0007669"/>
    <property type="project" value="UniProtKB-KW"/>
</dbReference>
<dbReference type="AlphaFoldDB" id="A0A507C486"/>
<dbReference type="Pfam" id="PF00501">
    <property type="entry name" value="AMP-binding"/>
    <property type="match status" value="1"/>
</dbReference>
<dbReference type="Proteomes" id="UP000319731">
    <property type="component" value="Unassembled WGS sequence"/>
</dbReference>
<evidence type="ECO:0000313" key="7">
    <source>
        <dbReference type="Proteomes" id="UP000319731"/>
    </source>
</evidence>
<accession>A0A507C486</accession>
<dbReference type="Gene3D" id="3.40.50.12780">
    <property type="entry name" value="N-terminal domain of ligase-like"/>
    <property type="match status" value="1"/>
</dbReference>
<dbReference type="GO" id="GO:0044539">
    <property type="term" value="P:long-chain fatty acid import into cell"/>
    <property type="evidence" value="ECO:0007669"/>
    <property type="project" value="TreeGrafter"/>
</dbReference>
<dbReference type="STRING" id="1806994.A0A507C486"/>
<proteinExistence type="inferred from homology"/>
<dbReference type="EMBL" id="QEAO01000005">
    <property type="protein sequence ID" value="TPX36350.1"/>
    <property type="molecule type" value="Genomic_DNA"/>
</dbReference>